<dbReference type="CDD" id="cd00198">
    <property type="entry name" value="vWFA"/>
    <property type="match status" value="1"/>
</dbReference>
<dbReference type="Proteomes" id="UP000683925">
    <property type="component" value="Unassembled WGS sequence"/>
</dbReference>
<dbReference type="Pfam" id="PF13519">
    <property type="entry name" value="VWA_2"/>
    <property type="match status" value="1"/>
</dbReference>
<protein>
    <recommendedName>
        <fullName evidence="1">VWFA domain-containing protein</fullName>
    </recommendedName>
</protein>
<keyword evidence="3" id="KW-1185">Reference proteome</keyword>
<organism evidence="2 3">
    <name type="scientific">Paramecium octaurelia</name>
    <dbReference type="NCBI Taxonomy" id="43137"/>
    <lineage>
        <taxon>Eukaryota</taxon>
        <taxon>Sar</taxon>
        <taxon>Alveolata</taxon>
        <taxon>Ciliophora</taxon>
        <taxon>Intramacronucleata</taxon>
        <taxon>Oligohymenophorea</taxon>
        <taxon>Peniculida</taxon>
        <taxon>Parameciidae</taxon>
        <taxon>Paramecium</taxon>
    </lineage>
</organism>
<name>A0A8S1WDK8_PAROT</name>
<sequence length="763" mass="89850">MIQTIDQQWNNNAKFKQELLQQYIIIDTEIEIKPSENQFYEVFNCITSPKDTMPENFKKNFPKQFNSIMRDQNGWKMLYKELYVLIKQEIDYQKYGPPDQQGNQNNKEDETISSFNPYIITSIIQKVENNIKIKYNNQFAQYGLILTDVGERCIFYYSMLIIWRFLCYQRWNSKNIQQQHQNNYQTELIRCKAEINQDNQKQSCIKATELVSKIQTLLKKEFLDRTKKEVLQQKNQVSMSSADLISKLDKELLIDTFKKKILSYTTDHKSFINQYTFDMLKQVQDKLLTDYSNKYKKELSLYLQSIQQNAKIFFKYIKNQQKEVKTIKYFVEDAKQQDKIFYENYLFRLLIQCLLGKIEDKIDIIEKQYTEIFQVSNYNPVNYQLKINLQLLNQQDQQVYNLKSFVETLIEEINLILKNIDQIQFKQAEYQLDVEFGKLKLQMNGCEYTCPCCKRKCDEDNDNDSNHIHKCQNGHQIRGINGILISHNSPSLFTCEEILDQCILITLETNLQKTWKEVKKAHSNWNFKNIYDAKNNENKEKWEKVWNIGLGRLICLHLEKQLNHQIILSQKSSFEIYISNIHYILILDDSGSMQGEKWDNAKNGALHCIKSLENADSAKVSVIIFNGDARIVVECQKPNYSQISSCISYKGGNTAFDPPFKMALQLIEKHKGFNKIQILFYTDGEAGYPQATIDQFFQLPPQIRSRISLTACSGEKSSHSLQQMIEKFSQHMQLAQLKNSVQPMEIQKVWTEVVSKNIHSQLV</sequence>
<reference evidence="2" key="1">
    <citation type="submission" date="2021-01" db="EMBL/GenBank/DDBJ databases">
        <authorList>
            <consortium name="Genoscope - CEA"/>
            <person name="William W."/>
        </authorList>
    </citation>
    <scope>NUCLEOTIDE SEQUENCE</scope>
</reference>
<dbReference type="InterPro" id="IPR002035">
    <property type="entry name" value="VWF_A"/>
</dbReference>
<evidence type="ECO:0000259" key="1">
    <source>
        <dbReference type="SMART" id="SM00327"/>
    </source>
</evidence>
<evidence type="ECO:0000313" key="2">
    <source>
        <dbReference type="EMBL" id="CAD8187203.1"/>
    </source>
</evidence>
<evidence type="ECO:0000313" key="3">
    <source>
        <dbReference type="Proteomes" id="UP000683925"/>
    </source>
</evidence>
<dbReference type="EMBL" id="CAJJDP010000088">
    <property type="protein sequence ID" value="CAD8187203.1"/>
    <property type="molecule type" value="Genomic_DNA"/>
</dbReference>
<comment type="caution">
    <text evidence="2">The sequence shown here is derived from an EMBL/GenBank/DDBJ whole genome shotgun (WGS) entry which is preliminary data.</text>
</comment>
<dbReference type="SMART" id="SM00327">
    <property type="entry name" value="VWA"/>
    <property type="match status" value="1"/>
</dbReference>
<accession>A0A8S1WDK8</accession>
<dbReference type="PANTHER" id="PTHR22796">
    <property type="entry name" value="URG4-RELATED"/>
    <property type="match status" value="1"/>
</dbReference>
<dbReference type="OrthoDB" id="310690at2759"/>
<feature type="domain" description="VWFA" evidence="1">
    <location>
        <begin position="580"/>
        <end position="744"/>
    </location>
</feature>
<dbReference type="AlphaFoldDB" id="A0A8S1WDK8"/>
<gene>
    <name evidence="2" type="ORF">POCTA_138.1.T0890161</name>
</gene>
<dbReference type="PANTHER" id="PTHR22796:SF1">
    <property type="entry name" value="VWFA DOMAIN-CONTAINING PROTEIN"/>
    <property type="match status" value="1"/>
</dbReference>
<proteinExistence type="predicted"/>